<dbReference type="PANTHER" id="PTHR14000:SF45">
    <property type="entry name" value="FINGER CCCH DOMAIN PROTEIN, PUTATIVE (DUF3755)-RELATED"/>
    <property type="match status" value="1"/>
</dbReference>
<evidence type="ECO:0000256" key="1">
    <source>
        <dbReference type="SAM" id="MobiDB-lite"/>
    </source>
</evidence>
<feature type="compositionally biased region" description="Basic residues" evidence="1">
    <location>
        <begin position="106"/>
        <end position="129"/>
    </location>
</feature>
<proteinExistence type="predicted"/>
<name>A5AFV8_VITVI</name>
<feature type="region of interest" description="Disordered" evidence="1">
    <location>
        <begin position="106"/>
        <end position="135"/>
    </location>
</feature>
<evidence type="ECO:0000313" key="2">
    <source>
        <dbReference type="EMBL" id="CAN75621.1"/>
    </source>
</evidence>
<dbReference type="ExpressionAtlas" id="A5AFV8">
    <property type="expression patterns" value="baseline and differential"/>
</dbReference>
<dbReference type="EMBL" id="AM425716">
    <property type="protein sequence ID" value="CAN75621.1"/>
    <property type="molecule type" value="Genomic_DNA"/>
</dbReference>
<organism evidence="2">
    <name type="scientific">Vitis vinifera</name>
    <name type="common">Grape</name>
    <dbReference type="NCBI Taxonomy" id="29760"/>
    <lineage>
        <taxon>Eukaryota</taxon>
        <taxon>Viridiplantae</taxon>
        <taxon>Streptophyta</taxon>
        <taxon>Embryophyta</taxon>
        <taxon>Tracheophyta</taxon>
        <taxon>Spermatophyta</taxon>
        <taxon>Magnoliopsida</taxon>
        <taxon>eudicotyledons</taxon>
        <taxon>Gunneridae</taxon>
        <taxon>Pentapetalae</taxon>
        <taxon>rosids</taxon>
        <taxon>Vitales</taxon>
        <taxon>Vitaceae</taxon>
        <taxon>Viteae</taxon>
        <taxon>Vitis</taxon>
    </lineage>
</organism>
<dbReference type="AlphaFoldDB" id="A5AFV8"/>
<reference evidence="2" key="1">
    <citation type="journal article" date="2007" name="PLoS ONE">
        <title>The first genome sequence of an elite grapevine cultivar (Pinot noir Vitis vinifera L.): coping with a highly heterozygous genome.</title>
        <authorList>
            <person name="Velasco R."/>
            <person name="Zharkikh A."/>
            <person name="Troggio M."/>
            <person name="Cartwright D.A."/>
            <person name="Cestaro A."/>
            <person name="Pruss D."/>
            <person name="Pindo M."/>
            <person name="FitzGerald L.M."/>
            <person name="Vezzulli S."/>
            <person name="Reid J."/>
            <person name="Malacarne G."/>
            <person name="Iliev D."/>
            <person name="Coppola G."/>
            <person name="Wardell B."/>
            <person name="Micheletti D."/>
            <person name="Macalma T."/>
            <person name="Facci M."/>
            <person name="Mitchell J.T."/>
            <person name="Perazzolli M."/>
            <person name="Eldredge G."/>
            <person name="Gatto P."/>
            <person name="Oyzerski R."/>
            <person name="Moretto M."/>
            <person name="Gutin N."/>
            <person name="Stefanini M."/>
            <person name="Chen Y."/>
            <person name="Segala C."/>
            <person name="Davenport C."/>
            <person name="Dematte L."/>
            <person name="Mraz A."/>
            <person name="Battilana J."/>
            <person name="Stormo K."/>
            <person name="Costa F."/>
            <person name="Tao Q."/>
            <person name="Si-Ammour A."/>
            <person name="Harkins T."/>
            <person name="Lackey A."/>
            <person name="Perbost C."/>
            <person name="Taillon B."/>
            <person name="Stella A."/>
            <person name="Solovyev V."/>
            <person name="Fawcett J.A."/>
            <person name="Sterck L."/>
            <person name="Vandepoele K."/>
            <person name="Grando S.M."/>
            <person name="Toppo S."/>
            <person name="Moser C."/>
            <person name="Lanchbury J."/>
            <person name="Bogden R."/>
            <person name="Skolnick M."/>
            <person name="Sgaramella V."/>
            <person name="Bhatnagar S.K."/>
            <person name="Fontana P."/>
            <person name="Gutin A."/>
            <person name="Van de Peer Y."/>
            <person name="Salamini F."/>
            <person name="Viola R."/>
        </authorList>
    </citation>
    <scope>NUCLEOTIDE SEQUENCE</scope>
</reference>
<accession>A5AFV8</accession>
<protein>
    <submittedName>
        <fullName evidence="2">Uncharacterized protein</fullName>
    </submittedName>
</protein>
<sequence>MMRHGPFPGSGYTVGHRSLETAPHPDIAKNKMLAQVQIRSIETETDIQIRVLMERIAKMEGDIRADEHVKKELQHDSEEAQSVIRYAKIAMQLQNKTVRDVTLRRRWMSRKENSKRKKEGHNLSRKTKNRKEVAI</sequence>
<dbReference type="PANTHER" id="PTHR14000">
    <property type="entry name" value="FINGER CCCH DOMAIN PROTEIN, PUTATIVE (DUF3755)-RELATED"/>
    <property type="match status" value="1"/>
</dbReference>
<gene>
    <name evidence="2" type="ORF">VITISV_023702</name>
</gene>